<evidence type="ECO:0000313" key="4">
    <source>
        <dbReference type="Proteomes" id="UP000275865"/>
    </source>
</evidence>
<dbReference type="Gene3D" id="3.40.50.720">
    <property type="entry name" value="NAD(P)-binding Rossmann-like Domain"/>
    <property type="match status" value="1"/>
</dbReference>
<protein>
    <recommendedName>
        <fullName evidence="2">YcaO domain-containing protein</fullName>
    </recommendedName>
</protein>
<proteinExistence type="predicted"/>
<dbReference type="SUPFAM" id="SSF69572">
    <property type="entry name" value="Activating enzymes of the ubiquitin-like proteins"/>
    <property type="match status" value="1"/>
</dbReference>
<dbReference type="Gene3D" id="3.30.1330.230">
    <property type="match status" value="1"/>
</dbReference>
<sequence length="752" mass="82758">MTGVAEPSLVGFRRHLRPEVIAGEATYLFSEHGVTAVQAARMEHLTPLLDGTRDVATVLREAPEECAGLVRDLADAGLLVARTPGVGQHDPRAVAYWESAGLDSGAATSALTGAAVRVQAVGGVDDTAVREACATAGLTLMTGEGTADLDVVLCADYLDAELAAVNRRQRETARPWLLARPVGTQLWIGPVLRPGQACWHCLAHRLWLHRRAEAYVQRVLGRNGPVPRPVAAVPPSAAVAAQLVALEATKWLAGHRYAGQQAVWTVDTLTLQGRHHELRARPQCPSCGDPQLVRERTRRPVTPVSRPKASTDGGGHRALSPEQVWQRYEHLVSPVTGLVREIRRDTRGPEFLHSYRAGANLALDVRGLDDLRRGLRSEHGGKGATAEQARVSALCEALERQSGTFHGDELRIRARFSELGDEAVHPNSVQLFDDRQYADRAAWNARHSAFQYIGPRFDEQAELDWTPVWSLTAGRQRLLPTALLYYGTPAEASQRCLRADSNGNAAGASLEDAICQGFFELVERDAVALWWYNRTRQPGVDLDAFADGWMVELRQVHRRLHREVWALDLTADLGVPTFVALSRRTDKPAEDIVFGFGAHLDPAVALRRALTEVNQLLPAVVEVDAKGRGYACDDPEARRWWASATVANQPWLRPNAEVSARTPADYGYVPGTDLRDDIHTVQRAVTARGLELLVLDQTRPDIGLPVVKVLVPGLRHFWARFAPGRLYDLPVQLGRIVRATRYEDLNPIPIFV</sequence>
<dbReference type="Gene3D" id="3.30.160.660">
    <property type="match status" value="1"/>
</dbReference>
<dbReference type="Proteomes" id="UP000275865">
    <property type="component" value="Unassembled WGS sequence"/>
</dbReference>
<dbReference type="PANTHER" id="PTHR37809">
    <property type="entry name" value="RIBOSOMAL PROTEIN S12 METHYLTHIOTRANSFERASE ACCESSORY FACTOR YCAO"/>
    <property type="match status" value="1"/>
</dbReference>
<dbReference type="RefSeq" id="WP_120688551.1">
    <property type="nucleotide sequence ID" value="NZ_RAZT01000004.1"/>
</dbReference>
<dbReference type="InterPro" id="IPR003776">
    <property type="entry name" value="YcaO-like_dom"/>
</dbReference>
<name>A0A3A9Y8F4_9ACTN</name>
<dbReference type="Gene3D" id="3.90.930.60">
    <property type="match status" value="1"/>
</dbReference>
<gene>
    <name evidence="3" type="ORF">D7044_09320</name>
</gene>
<dbReference type="Pfam" id="PF02624">
    <property type="entry name" value="YcaO"/>
    <property type="match status" value="1"/>
</dbReference>
<comment type="caution">
    <text evidence="3">The sequence shown here is derived from an EMBL/GenBank/DDBJ whole genome shotgun (WGS) entry which is preliminary data.</text>
</comment>
<dbReference type="NCBIfam" id="TIGR03882">
    <property type="entry name" value="cyclo_dehyd_2"/>
    <property type="match status" value="1"/>
</dbReference>
<dbReference type="GO" id="GO:0008641">
    <property type="term" value="F:ubiquitin-like modifier activating enzyme activity"/>
    <property type="evidence" value="ECO:0007669"/>
    <property type="project" value="InterPro"/>
</dbReference>
<dbReference type="InterPro" id="IPR035985">
    <property type="entry name" value="Ubiquitin-activating_enz"/>
</dbReference>
<organism evidence="3 4">
    <name type="scientific">Micromonospora musae</name>
    <dbReference type="NCBI Taxonomy" id="1894970"/>
    <lineage>
        <taxon>Bacteria</taxon>
        <taxon>Bacillati</taxon>
        <taxon>Actinomycetota</taxon>
        <taxon>Actinomycetes</taxon>
        <taxon>Micromonosporales</taxon>
        <taxon>Micromonosporaceae</taxon>
        <taxon>Micromonospora</taxon>
    </lineage>
</organism>
<dbReference type="InterPro" id="IPR022291">
    <property type="entry name" value="Bacteriocin_synth_cyclodeHase"/>
</dbReference>
<dbReference type="EMBL" id="RAZT01000004">
    <property type="protein sequence ID" value="RKN33900.1"/>
    <property type="molecule type" value="Genomic_DNA"/>
</dbReference>
<dbReference type="NCBIfam" id="TIGR00702">
    <property type="entry name" value="YcaO-type kinase domain"/>
    <property type="match status" value="1"/>
</dbReference>
<dbReference type="PROSITE" id="PS51664">
    <property type="entry name" value="YCAO"/>
    <property type="match status" value="1"/>
</dbReference>
<reference evidence="3 4" key="1">
    <citation type="submission" date="2018-09" db="EMBL/GenBank/DDBJ databases">
        <title>Micromonospora sp. nov. MS1-9, isolated from a root of Musa sp.</title>
        <authorList>
            <person name="Kuncharoen N."/>
            <person name="Kudo T."/>
            <person name="Ohkuma M."/>
            <person name="Yuki M."/>
            <person name="Tanasupawat S."/>
        </authorList>
    </citation>
    <scope>NUCLEOTIDE SEQUENCE [LARGE SCALE GENOMIC DNA]</scope>
    <source>
        <strain evidence="3 4">MS1-9</strain>
    </source>
</reference>
<dbReference type="Gene3D" id="3.30.40.250">
    <property type="match status" value="1"/>
</dbReference>
<feature type="domain" description="YcaO" evidence="2">
    <location>
        <begin position="381"/>
        <end position="752"/>
    </location>
</feature>
<evidence type="ECO:0000313" key="3">
    <source>
        <dbReference type="EMBL" id="RKN33900.1"/>
    </source>
</evidence>
<dbReference type="AlphaFoldDB" id="A0A3A9Y8F4"/>
<evidence type="ECO:0000256" key="1">
    <source>
        <dbReference type="SAM" id="MobiDB-lite"/>
    </source>
</evidence>
<dbReference type="InterPro" id="IPR027624">
    <property type="entry name" value="TOMM_cyclo_SagD"/>
</dbReference>
<evidence type="ECO:0000259" key="2">
    <source>
        <dbReference type="PROSITE" id="PS51664"/>
    </source>
</evidence>
<feature type="region of interest" description="Disordered" evidence="1">
    <location>
        <begin position="297"/>
        <end position="318"/>
    </location>
</feature>
<accession>A0A3A9Y8F4</accession>
<dbReference type="NCBIfam" id="TIGR03604">
    <property type="entry name" value="TOMM_cyclo_SagD"/>
    <property type="match status" value="1"/>
</dbReference>
<dbReference type="PANTHER" id="PTHR37809:SF1">
    <property type="entry name" value="RIBOSOMAL PROTEIN S12 METHYLTHIOTRANSFERASE ACCESSORY FACTOR YCAO"/>
    <property type="match status" value="1"/>
</dbReference>